<dbReference type="SMART" id="SM00355">
    <property type="entry name" value="ZnF_C2H2"/>
    <property type="match status" value="2"/>
</dbReference>
<accession>A0A3P7JH74</accession>
<dbReference type="EMBL" id="UYYB01104367">
    <property type="protein sequence ID" value="VDM79219.1"/>
    <property type="molecule type" value="Genomic_DNA"/>
</dbReference>
<protein>
    <recommendedName>
        <fullName evidence="1">C2H2-type domain-containing protein</fullName>
    </recommendedName>
</protein>
<sequence>MHFYLFSRIHIAAHFGYRKYVCSTCEFSHTKEIFVETHIRKCHNRIGSVLQRDDPVIESSRIHIAAHFGYRKYVCSTCEFSHTKEIFVETHIRKCHNRIGSVLQRDDPVIESRIEDVCNDSISMTRDVLSGHYEENTYASYANMCTMELAGTSSNGPQMNEDVVQIIVDYVADDCFVCDPHIYWTNLALIKFVHFYLVGLGYQDEISWYRISFSRKSSILKLAPDPFFVGTFEHI</sequence>
<evidence type="ECO:0000313" key="2">
    <source>
        <dbReference type="EMBL" id="VDM79219.1"/>
    </source>
</evidence>
<keyword evidence="3" id="KW-1185">Reference proteome</keyword>
<proteinExistence type="predicted"/>
<dbReference type="Proteomes" id="UP000270094">
    <property type="component" value="Unassembled WGS sequence"/>
</dbReference>
<dbReference type="OrthoDB" id="5920133at2759"/>
<name>A0A3P7JH74_STRVU</name>
<dbReference type="InterPro" id="IPR013087">
    <property type="entry name" value="Znf_C2H2_type"/>
</dbReference>
<evidence type="ECO:0000259" key="1">
    <source>
        <dbReference type="SMART" id="SM00355"/>
    </source>
</evidence>
<evidence type="ECO:0000313" key="3">
    <source>
        <dbReference type="Proteomes" id="UP000270094"/>
    </source>
</evidence>
<feature type="domain" description="C2H2-type" evidence="1">
    <location>
        <begin position="20"/>
        <end position="43"/>
    </location>
</feature>
<organism evidence="2 3">
    <name type="scientific">Strongylus vulgaris</name>
    <name type="common">Blood worm</name>
    <dbReference type="NCBI Taxonomy" id="40348"/>
    <lineage>
        <taxon>Eukaryota</taxon>
        <taxon>Metazoa</taxon>
        <taxon>Ecdysozoa</taxon>
        <taxon>Nematoda</taxon>
        <taxon>Chromadorea</taxon>
        <taxon>Rhabditida</taxon>
        <taxon>Rhabditina</taxon>
        <taxon>Rhabditomorpha</taxon>
        <taxon>Strongyloidea</taxon>
        <taxon>Strongylidae</taxon>
        <taxon>Strongylus</taxon>
    </lineage>
</organism>
<dbReference type="AlphaFoldDB" id="A0A3P7JH74"/>
<feature type="domain" description="C2H2-type" evidence="1">
    <location>
        <begin position="73"/>
        <end position="96"/>
    </location>
</feature>
<gene>
    <name evidence="2" type="ORF">SVUK_LOCUS14217</name>
</gene>
<reference evidence="2 3" key="1">
    <citation type="submission" date="2018-11" db="EMBL/GenBank/DDBJ databases">
        <authorList>
            <consortium name="Pathogen Informatics"/>
        </authorList>
    </citation>
    <scope>NUCLEOTIDE SEQUENCE [LARGE SCALE GENOMIC DNA]</scope>
</reference>